<feature type="transmembrane region" description="Helical" evidence="1">
    <location>
        <begin position="74"/>
        <end position="99"/>
    </location>
</feature>
<keyword evidence="3" id="KW-1185">Reference proteome</keyword>
<protein>
    <submittedName>
        <fullName evidence="2">Uncharacterized protein</fullName>
    </submittedName>
</protein>
<dbReference type="EMBL" id="MDER01000027">
    <property type="protein sequence ID" value="ODP29865.1"/>
    <property type="molecule type" value="Genomic_DNA"/>
</dbReference>
<sequence>MTDNRLGIKIITLLYGVILTITVIGFFLLASFHILDVRFWVSLATVVLAETIVWSLAGWGALRAEQFKKTVPAFLGLVVVAVTYQALTIMYAVLLWLVIAVPTSLYIWIQLITFGAVFVIGGLLIWFMQTERGIDKEERLQVLGIQEIRSILNESNLQLKGWQEPYRSELKQLFVQLEENVRFSDPVTHPDIWQEEEQLVNEVRRLQEQMMQTPIEDEHKAVQQIQQLKSVFGSVQDLLQQRNRKLITVKS</sequence>
<dbReference type="Proteomes" id="UP000094578">
    <property type="component" value="Unassembled WGS sequence"/>
</dbReference>
<dbReference type="STRING" id="1886670.PTI45_00640"/>
<dbReference type="AlphaFoldDB" id="A0A1E3L9L9"/>
<keyword evidence="1" id="KW-0472">Membrane</keyword>
<proteinExistence type="predicted"/>
<organism evidence="2 3">
    <name type="scientific">Paenibacillus nuruki</name>
    <dbReference type="NCBI Taxonomy" id="1886670"/>
    <lineage>
        <taxon>Bacteria</taxon>
        <taxon>Bacillati</taxon>
        <taxon>Bacillota</taxon>
        <taxon>Bacilli</taxon>
        <taxon>Bacillales</taxon>
        <taxon>Paenibacillaceae</taxon>
        <taxon>Paenibacillus</taxon>
    </lineage>
</organism>
<evidence type="ECO:0000313" key="2">
    <source>
        <dbReference type="EMBL" id="ODP29865.1"/>
    </source>
</evidence>
<keyword evidence="1" id="KW-0812">Transmembrane</keyword>
<gene>
    <name evidence="2" type="ORF">PTI45_00640</name>
</gene>
<keyword evidence="1" id="KW-1133">Transmembrane helix</keyword>
<feature type="transmembrane region" description="Helical" evidence="1">
    <location>
        <begin position="12"/>
        <end position="34"/>
    </location>
</feature>
<feature type="transmembrane region" description="Helical" evidence="1">
    <location>
        <begin position="40"/>
        <end position="62"/>
    </location>
</feature>
<evidence type="ECO:0000256" key="1">
    <source>
        <dbReference type="SAM" id="Phobius"/>
    </source>
</evidence>
<dbReference type="RefSeq" id="WP_069326110.1">
    <property type="nucleotide sequence ID" value="NZ_MDER01000027.1"/>
</dbReference>
<reference evidence="2 3" key="1">
    <citation type="submission" date="2016-08" db="EMBL/GenBank/DDBJ databases">
        <title>Genome sequencing of Paenibacillus sp. TI45-13ar, isolated from Korean traditional nuruk.</title>
        <authorList>
            <person name="Kim S.-J."/>
        </authorList>
    </citation>
    <scope>NUCLEOTIDE SEQUENCE [LARGE SCALE GENOMIC DNA]</scope>
    <source>
        <strain evidence="2 3">TI45-13ar</strain>
    </source>
</reference>
<evidence type="ECO:0000313" key="3">
    <source>
        <dbReference type="Proteomes" id="UP000094578"/>
    </source>
</evidence>
<feature type="transmembrane region" description="Helical" evidence="1">
    <location>
        <begin position="105"/>
        <end position="127"/>
    </location>
</feature>
<name>A0A1E3L9L9_9BACL</name>
<comment type="caution">
    <text evidence="2">The sequence shown here is derived from an EMBL/GenBank/DDBJ whole genome shotgun (WGS) entry which is preliminary data.</text>
</comment>
<accession>A0A1E3L9L9</accession>